<evidence type="ECO:0000256" key="1">
    <source>
        <dbReference type="PROSITE-ProRule" id="PRU00409"/>
    </source>
</evidence>
<reference evidence="3 4" key="1">
    <citation type="submission" date="2021-06" db="EMBL/GenBank/DDBJ databases">
        <authorList>
            <person name="Sun Q."/>
            <person name="Li D."/>
        </authorList>
    </citation>
    <scope>NUCLEOTIDE SEQUENCE [LARGE SCALE GENOMIC DNA]</scope>
    <source>
        <strain evidence="3 4">MSJ-5</strain>
    </source>
</reference>
<organism evidence="3 4">
    <name type="scientific">Alkaliphilus flagellatus</name>
    <dbReference type="NCBI Taxonomy" id="2841507"/>
    <lineage>
        <taxon>Bacteria</taxon>
        <taxon>Bacillati</taxon>
        <taxon>Bacillota</taxon>
        <taxon>Clostridia</taxon>
        <taxon>Peptostreptococcales</taxon>
        <taxon>Natronincolaceae</taxon>
        <taxon>Alkaliphilus</taxon>
    </lineage>
</organism>
<proteinExistence type="predicted"/>
<dbReference type="PROSITE" id="PS50975">
    <property type="entry name" value="ATP_GRASP"/>
    <property type="match status" value="1"/>
</dbReference>
<accession>A0ABS6FY55</accession>
<keyword evidence="1" id="KW-0547">Nucleotide-binding</keyword>
<sequence>MNLLFTSSGRRTQLIKYFKQELGNEGRIIVADYNSTAPTLYIADKGYIVSSIDNSNYLNEIKEICTKEDITGIIATIDPELSLLAKEKEEFNNLGVQVIISDYDIVEMCFDKYSMFEFLKNNGFNTPKTYANLDDFTKALYRNKIDFPVFVKPRKGSSSIGINKVSTLEELKILMKYNTDLIVQQYMQGQEYGVDLYVDIISKDVISIFLKKKLSMRGGETDKAVSVKNDKLFNMILDFIKKLKVVGPVDIDVFEIDGEFYISEVNPRFGGGYLIAYECGENFPKYILNNLKGIINTSHIGKYEEDIYMMRHDIVTIKKRCELLQ</sequence>
<dbReference type="NCBIfam" id="NF009406">
    <property type="entry name" value="PRK12767.1-5"/>
    <property type="match status" value="1"/>
</dbReference>
<dbReference type="RefSeq" id="WP_216414659.1">
    <property type="nucleotide sequence ID" value="NZ_JAHLQK010000001.1"/>
</dbReference>
<dbReference type="EMBL" id="JAHLQK010000001">
    <property type="protein sequence ID" value="MBU5675159.1"/>
    <property type="molecule type" value="Genomic_DNA"/>
</dbReference>
<feature type="domain" description="ATP-grasp" evidence="2">
    <location>
        <begin position="116"/>
        <end position="292"/>
    </location>
</feature>
<dbReference type="InterPro" id="IPR003806">
    <property type="entry name" value="ATP-grasp_PylC-type"/>
</dbReference>
<dbReference type="InterPro" id="IPR011761">
    <property type="entry name" value="ATP-grasp"/>
</dbReference>
<keyword evidence="4" id="KW-1185">Reference proteome</keyword>
<evidence type="ECO:0000313" key="3">
    <source>
        <dbReference type="EMBL" id="MBU5675159.1"/>
    </source>
</evidence>
<evidence type="ECO:0000313" key="4">
    <source>
        <dbReference type="Proteomes" id="UP000779508"/>
    </source>
</evidence>
<dbReference type="PANTHER" id="PTHR23132">
    <property type="entry name" value="D-ALANINE--D-ALANINE LIGASE"/>
    <property type="match status" value="1"/>
</dbReference>
<dbReference type="InterPro" id="IPR048764">
    <property type="entry name" value="PylC_N"/>
</dbReference>
<dbReference type="Proteomes" id="UP000779508">
    <property type="component" value="Unassembled WGS sequence"/>
</dbReference>
<dbReference type="Pfam" id="PF21360">
    <property type="entry name" value="PylC-like_N"/>
    <property type="match status" value="1"/>
</dbReference>
<gene>
    <name evidence="3" type="ORF">KQI88_01850</name>
</gene>
<name>A0ABS6FY55_9FIRM</name>
<keyword evidence="1" id="KW-0067">ATP-binding</keyword>
<dbReference type="PANTHER" id="PTHR23132:SF14">
    <property type="entry name" value="ATP-GRASP DOMAIN-CONTAINING PROTEIN"/>
    <property type="match status" value="1"/>
</dbReference>
<comment type="caution">
    <text evidence="3">The sequence shown here is derived from an EMBL/GenBank/DDBJ whole genome shotgun (WGS) entry which is preliminary data.</text>
</comment>
<dbReference type="Pfam" id="PF02655">
    <property type="entry name" value="ATP-grasp_3"/>
    <property type="match status" value="1"/>
</dbReference>
<protein>
    <submittedName>
        <fullName evidence="3">ATP-grasp domain-containing protein</fullName>
    </submittedName>
</protein>
<evidence type="ECO:0000259" key="2">
    <source>
        <dbReference type="PROSITE" id="PS50975"/>
    </source>
</evidence>